<evidence type="ECO:0000256" key="1">
    <source>
        <dbReference type="ARBA" id="ARBA00023157"/>
    </source>
</evidence>
<dbReference type="InterPro" id="IPR002110">
    <property type="entry name" value="Ankyrin_rpt"/>
</dbReference>
<name>A0A8J5QRQ4_9HYME</name>
<evidence type="ECO:0000259" key="2">
    <source>
        <dbReference type="Pfam" id="PF01826"/>
    </source>
</evidence>
<evidence type="ECO:0000313" key="4">
    <source>
        <dbReference type="Proteomes" id="UP000729913"/>
    </source>
</evidence>
<protein>
    <recommendedName>
        <fullName evidence="2">TIL domain-containing protein</fullName>
    </recommendedName>
</protein>
<gene>
    <name evidence="3" type="ORF">G9C98_004158</name>
</gene>
<feature type="domain" description="TIL" evidence="2">
    <location>
        <begin position="241"/>
        <end position="293"/>
    </location>
</feature>
<dbReference type="Pfam" id="PF01826">
    <property type="entry name" value="TIL"/>
    <property type="match status" value="1"/>
</dbReference>
<keyword evidence="4" id="KW-1185">Reference proteome</keyword>
<dbReference type="InterPro" id="IPR051368">
    <property type="entry name" value="SerProtInhib-TIL_Domain"/>
</dbReference>
<organism evidence="3 4">
    <name type="scientific">Cotesia typhae</name>
    <dbReference type="NCBI Taxonomy" id="2053667"/>
    <lineage>
        <taxon>Eukaryota</taxon>
        <taxon>Metazoa</taxon>
        <taxon>Ecdysozoa</taxon>
        <taxon>Arthropoda</taxon>
        <taxon>Hexapoda</taxon>
        <taxon>Insecta</taxon>
        <taxon>Pterygota</taxon>
        <taxon>Neoptera</taxon>
        <taxon>Endopterygota</taxon>
        <taxon>Hymenoptera</taxon>
        <taxon>Apocrita</taxon>
        <taxon>Ichneumonoidea</taxon>
        <taxon>Braconidae</taxon>
        <taxon>Microgastrinae</taxon>
        <taxon>Cotesia</taxon>
    </lineage>
</organism>
<proteinExistence type="predicted"/>
<comment type="caution">
    <text evidence="3">The sequence shown here is derived from an EMBL/GenBank/DDBJ whole genome shotgun (WGS) entry which is preliminary data.</text>
</comment>
<dbReference type="AlphaFoldDB" id="A0A8J5QRQ4"/>
<evidence type="ECO:0000313" key="3">
    <source>
        <dbReference type="EMBL" id="KAG8036836.1"/>
    </source>
</evidence>
<dbReference type="OrthoDB" id="7668298at2759"/>
<reference evidence="3" key="2">
    <citation type="submission" date="2021-04" db="EMBL/GenBank/DDBJ databases">
        <title>Genome-wide patterns of bracovirus chromosomal integration into multiple host tissues during parasitism.</title>
        <authorList>
            <person name="Chebbi M.A.C."/>
        </authorList>
    </citation>
    <scope>NUCLEOTIDE SEQUENCE</scope>
    <source>
        <tissue evidence="3">Whole body</tissue>
    </source>
</reference>
<dbReference type="CDD" id="cd19941">
    <property type="entry name" value="TIL"/>
    <property type="match status" value="1"/>
</dbReference>
<dbReference type="PANTHER" id="PTHR23259">
    <property type="entry name" value="RIDDLE"/>
    <property type="match status" value="1"/>
</dbReference>
<dbReference type="Pfam" id="PF12796">
    <property type="entry name" value="Ank_2"/>
    <property type="match status" value="1"/>
</dbReference>
<sequence>MEFDLILQMLSPRNASGGNYFHEACQAGSLALLLRAAEWMDRPIPSISTVRDYDGEQCIHIIVKNKDFYTQDMMEIVLNLGADINGQEWLGGFTPLHLCVWERNYEPAEWLCRAPGIDLEATNYAGQTIYRQPKCGCIKGYVRNNGTCISSDHCLKTPSCGQHEEVKPCGACDGTCKKSHKMCTKVSMQTQAQSVMAKMKSGTDAVHATSCREGSCGCKRGYVRNNGVCIWEKNCPGTSKCGPNEELKGCGACDGTCKNRDVICTMDCRPPECGCVKGYVRNDDRKCVPPSQCPFEPK</sequence>
<dbReference type="InterPro" id="IPR002919">
    <property type="entry name" value="TIL_dom"/>
</dbReference>
<reference evidence="3" key="1">
    <citation type="submission" date="2020-03" db="EMBL/GenBank/DDBJ databases">
        <authorList>
            <person name="Chebbi M.A."/>
            <person name="Drezen J.M."/>
        </authorList>
    </citation>
    <scope>NUCLEOTIDE SEQUENCE</scope>
    <source>
        <tissue evidence="3">Whole body</tissue>
    </source>
</reference>
<dbReference type="EMBL" id="JAAOIC020000048">
    <property type="protein sequence ID" value="KAG8036836.1"/>
    <property type="molecule type" value="Genomic_DNA"/>
</dbReference>
<dbReference type="Proteomes" id="UP000729913">
    <property type="component" value="Unassembled WGS sequence"/>
</dbReference>
<accession>A0A8J5QRQ4</accession>
<dbReference type="PANTHER" id="PTHR23259:SF70">
    <property type="entry name" value="ACCESSORY GLAND PROTEIN ACP62F-RELATED"/>
    <property type="match status" value="1"/>
</dbReference>
<keyword evidence="1" id="KW-1015">Disulfide bond</keyword>